<name>A0A3L7K2A0_9BACI</name>
<evidence type="ECO:0000256" key="1">
    <source>
        <dbReference type="SAM" id="MobiDB-lite"/>
    </source>
</evidence>
<accession>A0A3L7K2A0</accession>
<sequence>MLAFLAAQTEGGLSGFQYTFYFEMLSELKRKALTPAGNRGNRWTPQEAEEDPVPPAESKCL</sequence>
<evidence type="ECO:0000313" key="3">
    <source>
        <dbReference type="Proteomes" id="UP000276770"/>
    </source>
</evidence>
<dbReference type="Proteomes" id="UP000276770">
    <property type="component" value="Unassembled WGS sequence"/>
</dbReference>
<proteinExistence type="predicted"/>
<protein>
    <submittedName>
        <fullName evidence="2">Uncharacterized protein</fullName>
    </submittedName>
</protein>
<feature type="region of interest" description="Disordered" evidence="1">
    <location>
        <begin position="35"/>
        <end position="61"/>
    </location>
</feature>
<comment type="caution">
    <text evidence="2">The sequence shown here is derived from an EMBL/GenBank/DDBJ whole genome shotgun (WGS) entry which is preliminary data.</text>
</comment>
<dbReference type="EMBL" id="RCVZ01000002">
    <property type="protein sequence ID" value="RLQ97133.1"/>
    <property type="molecule type" value="Genomic_DNA"/>
</dbReference>
<organism evidence="2 3">
    <name type="scientific">Falsibacillus albus</name>
    <dbReference type="NCBI Taxonomy" id="2478915"/>
    <lineage>
        <taxon>Bacteria</taxon>
        <taxon>Bacillati</taxon>
        <taxon>Bacillota</taxon>
        <taxon>Bacilli</taxon>
        <taxon>Bacillales</taxon>
        <taxon>Bacillaceae</taxon>
        <taxon>Falsibacillus</taxon>
    </lineage>
</organism>
<reference evidence="2 3" key="1">
    <citation type="submission" date="2018-10" db="EMBL/GenBank/DDBJ databases">
        <title>Falsibacillus sp. genome draft.</title>
        <authorList>
            <person name="Shi S."/>
        </authorList>
    </citation>
    <scope>NUCLEOTIDE SEQUENCE [LARGE SCALE GENOMIC DNA]</scope>
    <source>
        <strain evidence="2 3">GY 10110</strain>
    </source>
</reference>
<gene>
    <name evidence="2" type="ORF">D9X91_02975</name>
</gene>
<keyword evidence="3" id="KW-1185">Reference proteome</keyword>
<dbReference type="AlphaFoldDB" id="A0A3L7K2A0"/>
<evidence type="ECO:0000313" key="2">
    <source>
        <dbReference type="EMBL" id="RLQ97133.1"/>
    </source>
</evidence>